<dbReference type="InterPro" id="IPR011010">
    <property type="entry name" value="DNA_brk_join_enz"/>
</dbReference>
<feature type="compositionally biased region" description="Acidic residues" evidence="2">
    <location>
        <begin position="396"/>
        <end position="407"/>
    </location>
</feature>
<dbReference type="GO" id="GO:0015074">
    <property type="term" value="P:DNA integration"/>
    <property type="evidence" value="ECO:0007669"/>
    <property type="project" value="InterPro"/>
</dbReference>
<accession>A0AA48L2Q9</accession>
<feature type="region of interest" description="Disordered" evidence="2">
    <location>
        <begin position="366"/>
        <end position="407"/>
    </location>
</feature>
<reference evidence="3" key="1">
    <citation type="journal article" date="2023" name="BMC Genomics">
        <title>Chromosome-level genome assemblies of Cutaneotrichosporon spp. (Trichosporonales, Basidiomycota) reveal imbalanced evolution between nucleotide sequences and chromosome synteny.</title>
        <authorList>
            <person name="Kobayashi Y."/>
            <person name="Kayamori A."/>
            <person name="Aoki K."/>
            <person name="Shiwa Y."/>
            <person name="Matsutani M."/>
            <person name="Fujita N."/>
            <person name="Sugita T."/>
            <person name="Iwasaki W."/>
            <person name="Tanaka N."/>
            <person name="Takashima M."/>
        </authorList>
    </citation>
    <scope>NUCLEOTIDE SEQUENCE</scope>
    <source>
        <strain evidence="3">HIS019</strain>
    </source>
</reference>
<gene>
    <name evidence="3" type="ORF">CcaverHIS019_0301530</name>
</gene>
<evidence type="ECO:0000313" key="4">
    <source>
        <dbReference type="Proteomes" id="UP001233271"/>
    </source>
</evidence>
<feature type="compositionally biased region" description="Low complexity" evidence="2">
    <location>
        <begin position="377"/>
        <end position="386"/>
    </location>
</feature>
<keyword evidence="1" id="KW-0233">DNA recombination</keyword>
<evidence type="ECO:0000256" key="2">
    <source>
        <dbReference type="SAM" id="MobiDB-lite"/>
    </source>
</evidence>
<dbReference type="KEGG" id="ccac:CcaHIS019_0301530"/>
<dbReference type="GO" id="GO:0003677">
    <property type="term" value="F:DNA binding"/>
    <property type="evidence" value="ECO:0007669"/>
    <property type="project" value="InterPro"/>
</dbReference>
<proteinExistence type="predicted"/>
<dbReference type="AlphaFoldDB" id="A0AA48L2Q9"/>
<evidence type="ECO:0000313" key="3">
    <source>
        <dbReference type="EMBL" id="BEI90083.1"/>
    </source>
</evidence>
<dbReference type="PANTHER" id="PTHR37535:SF3">
    <property type="entry name" value="FLUG DOMAIN-CONTAINING PROTEIN"/>
    <property type="match status" value="1"/>
</dbReference>
<keyword evidence="4" id="KW-1185">Reference proteome</keyword>
<sequence length="475" mass="53119">MFGKKLPADKIRRTHLRPEGVVAMLVALPRLDRPIRSMMSYTLYISISAGTGFCYGSICRGGDAKWDDLKDSQRGLRWRSTVLWVVEGQGELNDVVAYVSPEHVKGGAHTLQTFFPIMSTPVLAASANWMLLLTLFLDSGRTVEDLKRVLDPKFLGPEKKPRRIHVPSAVENKFLVQGRRPDQTPTMKSVNLVLKSVSRLSGFDGDVTTHCFRHLIGDEVYEKRGFEATRRTLQHKKTTSTRYYISPVLPSYVTQALFDDPDGSPLAKRLRRATSKPDSNAPIPANLALDKERLNNLKEDCELVGLLAEQQQIKGTIVESYGTITAAPEEKQRQYRSCARRYRDRLGQLCEVEFKELRDQYFDTKQRSILPPVDPNSSSTTSSSSTKRPHVATTSAEEEIDRISEDDPTFNVDLDIVNFAIEQATAEDTGLTCHDDEAVEKDVQEEDDEDDASVIAGLMGGPCCNILKLAELILA</sequence>
<dbReference type="GeneID" id="85493954"/>
<dbReference type="Pfam" id="PF11917">
    <property type="entry name" value="DUF3435"/>
    <property type="match status" value="1"/>
</dbReference>
<dbReference type="GO" id="GO:0006310">
    <property type="term" value="P:DNA recombination"/>
    <property type="evidence" value="ECO:0007669"/>
    <property type="project" value="UniProtKB-KW"/>
</dbReference>
<dbReference type="EMBL" id="AP028214">
    <property type="protein sequence ID" value="BEI90083.1"/>
    <property type="molecule type" value="Genomic_DNA"/>
</dbReference>
<organism evidence="3 4">
    <name type="scientific">Cutaneotrichosporon cavernicola</name>
    <dbReference type="NCBI Taxonomy" id="279322"/>
    <lineage>
        <taxon>Eukaryota</taxon>
        <taxon>Fungi</taxon>
        <taxon>Dikarya</taxon>
        <taxon>Basidiomycota</taxon>
        <taxon>Agaricomycotina</taxon>
        <taxon>Tremellomycetes</taxon>
        <taxon>Trichosporonales</taxon>
        <taxon>Trichosporonaceae</taxon>
        <taxon>Cutaneotrichosporon</taxon>
    </lineage>
</organism>
<protein>
    <submittedName>
        <fullName evidence="3">Uncharacterized protein</fullName>
    </submittedName>
</protein>
<dbReference type="RefSeq" id="XP_060455349.1">
    <property type="nucleotide sequence ID" value="XM_060598569.1"/>
</dbReference>
<dbReference type="InterPro" id="IPR021842">
    <property type="entry name" value="DUF3435"/>
</dbReference>
<dbReference type="PANTHER" id="PTHR37535">
    <property type="entry name" value="FLUG DOMAIN PROTEIN"/>
    <property type="match status" value="1"/>
</dbReference>
<dbReference type="SUPFAM" id="SSF56349">
    <property type="entry name" value="DNA breaking-rejoining enzymes"/>
    <property type="match status" value="1"/>
</dbReference>
<dbReference type="InterPro" id="IPR013762">
    <property type="entry name" value="Integrase-like_cat_sf"/>
</dbReference>
<name>A0AA48L2Q9_9TREE</name>
<evidence type="ECO:0000256" key="1">
    <source>
        <dbReference type="ARBA" id="ARBA00023172"/>
    </source>
</evidence>
<dbReference type="Proteomes" id="UP001233271">
    <property type="component" value="Chromosome 3"/>
</dbReference>
<dbReference type="Gene3D" id="1.10.443.10">
    <property type="entry name" value="Intergrase catalytic core"/>
    <property type="match status" value="1"/>
</dbReference>